<accession>K1TY71</accession>
<gene>
    <name evidence="2" type="ORF">LEA_06692</name>
</gene>
<dbReference type="AlphaFoldDB" id="K1TY71"/>
<evidence type="ECO:0000256" key="1">
    <source>
        <dbReference type="SAM" id="MobiDB-lite"/>
    </source>
</evidence>
<reference evidence="2" key="1">
    <citation type="journal article" date="2013" name="Environ. Microbiol.">
        <title>Microbiota from the distal guts of lean and obese adolescents exhibit partial functional redundancy besides clear differences in community structure.</title>
        <authorList>
            <person name="Ferrer M."/>
            <person name="Ruiz A."/>
            <person name="Lanza F."/>
            <person name="Haange S.B."/>
            <person name="Oberbach A."/>
            <person name="Till H."/>
            <person name="Bargiela R."/>
            <person name="Campoy C."/>
            <person name="Segura M.T."/>
            <person name="Richter M."/>
            <person name="von Bergen M."/>
            <person name="Seifert J."/>
            <person name="Suarez A."/>
        </authorList>
    </citation>
    <scope>NUCLEOTIDE SEQUENCE</scope>
</reference>
<feature type="compositionally biased region" description="Basic and acidic residues" evidence="1">
    <location>
        <begin position="7"/>
        <end position="33"/>
    </location>
</feature>
<comment type="caution">
    <text evidence="2">The sequence shown here is derived from an EMBL/GenBank/DDBJ whole genome shotgun (WGS) entry which is preliminary data.</text>
</comment>
<organism evidence="2">
    <name type="scientific">human gut metagenome</name>
    <dbReference type="NCBI Taxonomy" id="408170"/>
    <lineage>
        <taxon>unclassified sequences</taxon>
        <taxon>metagenomes</taxon>
        <taxon>organismal metagenomes</taxon>
    </lineage>
</organism>
<name>K1TY71_9ZZZZ</name>
<evidence type="ECO:0000313" key="2">
    <source>
        <dbReference type="EMBL" id="EKC72529.1"/>
    </source>
</evidence>
<feature type="region of interest" description="Disordered" evidence="1">
    <location>
        <begin position="1"/>
        <end position="59"/>
    </location>
</feature>
<proteinExistence type="predicted"/>
<sequence length="59" mass="6538">MFLPIIEAEKLCRGSPPKAEKTMTENQKTEKSVGARRGHPPKADVVIPDKPKPSNLNKQ</sequence>
<dbReference type="EMBL" id="AJWY01004384">
    <property type="protein sequence ID" value="EKC72529.1"/>
    <property type="molecule type" value="Genomic_DNA"/>
</dbReference>
<protein>
    <submittedName>
        <fullName evidence="2">Uncharacterized protein</fullName>
    </submittedName>
</protein>